<feature type="transmembrane region" description="Helical" evidence="1">
    <location>
        <begin position="21"/>
        <end position="40"/>
    </location>
</feature>
<evidence type="ECO:0000256" key="1">
    <source>
        <dbReference type="SAM" id="Phobius"/>
    </source>
</evidence>
<proteinExistence type="predicted"/>
<protein>
    <recommendedName>
        <fullName evidence="2">Transcobalamin-like C-terminal domain-containing protein</fullName>
    </recommendedName>
</protein>
<dbReference type="AlphaFoldDB" id="A0A1G1Z3J6"/>
<evidence type="ECO:0000259" key="2">
    <source>
        <dbReference type="Pfam" id="PF14478"/>
    </source>
</evidence>
<dbReference type="Pfam" id="PF14478">
    <property type="entry name" value="DUF4430"/>
    <property type="match status" value="1"/>
</dbReference>
<organism evidence="3 4">
    <name type="scientific">Candidatus Colwellbacteria bacterium RIFCSPHIGHO2_12_FULL_44_17</name>
    <dbReference type="NCBI Taxonomy" id="1797689"/>
    <lineage>
        <taxon>Bacteria</taxon>
        <taxon>Candidatus Colwelliibacteriota</taxon>
    </lineage>
</organism>
<evidence type="ECO:0000313" key="3">
    <source>
        <dbReference type="EMBL" id="OGY59198.1"/>
    </source>
</evidence>
<evidence type="ECO:0000313" key="4">
    <source>
        <dbReference type="Proteomes" id="UP000178515"/>
    </source>
</evidence>
<name>A0A1G1Z3J6_9BACT</name>
<gene>
    <name evidence="3" type="ORF">A3F24_01665</name>
</gene>
<keyword evidence="1" id="KW-0812">Transmembrane</keyword>
<dbReference type="STRING" id="1797689.A3F24_01665"/>
<accession>A0A1G1Z3J6</accession>
<dbReference type="Gene3D" id="2.170.130.30">
    <property type="match status" value="1"/>
</dbReference>
<dbReference type="InterPro" id="IPR027954">
    <property type="entry name" value="Transcobalamin-like_C"/>
</dbReference>
<keyword evidence="1" id="KW-0472">Membrane</keyword>
<feature type="domain" description="Transcobalamin-like C-terminal" evidence="2">
    <location>
        <begin position="82"/>
        <end position="156"/>
    </location>
</feature>
<comment type="caution">
    <text evidence="3">The sequence shown here is derived from an EMBL/GenBank/DDBJ whole genome shotgun (WGS) entry which is preliminary data.</text>
</comment>
<keyword evidence="1" id="KW-1133">Transmembrane helix</keyword>
<reference evidence="3 4" key="1">
    <citation type="journal article" date="2016" name="Nat. Commun.">
        <title>Thousands of microbial genomes shed light on interconnected biogeochemical processes in an aquifer system.</title>
        <authorList>
            <person name="Anantharaman K."/>
            <person name="Brown C.T."/>
            <person name="Hug L.A."/>
            <person name="Sharon I."/>
            <person name="Castelle C.J."/>
            <person name="Probst A.J."/>
            <person name="Thomas B.C."/>
            <person name="Singh A."/>
            <person name="Wilkins M.J."/>
            <person name="Karaoz U."/>
            <person name="Brodie E.L."/>
            <person name="Williams K.H."/>
            <person name="Hubbard S.S."/>
            <person name="Banfield J.F."/>
        </authorList>
    </citation>
    <scope>NUCLEOTIDE SEQUENCE [LARGE SCALE GENOMIC DNA]</scope>
</reference>
<dbReference type="Proteomes" id="UP000178515">
    <property type="component" value="Unassembled WGS sequence"/>
</dbReference>
<sequence length="161" mass="18372">MVIAEFRNFETKIKEMKTKTLIVVTLIGLLVGFAFGQWAVNIIPRETSNNTSVQSENGKVSVMVDYGNGKINVYTGNIEKEDETLFELTQNIAEKNEVGFEYTEFPDLGVLIEKIGTEKNGTDQKYWQYWANNEYAKVGADMYKVKSGDIIEWKFVNQQGF</sequence>
<dbReference type="EMBL" id="MHIX01000021">
    <property type="protein sequence ID" value="OGY59198.1"/>
    <property type="molecule type" value="Genomic_DNA"/>
</dbReference>